<evidence type="ECO:0000259" key="1">
    <source>
        <dbReference type="Pfam" id="PF02627"/>
    </source>
</evidence>
<reference evidence="2 3" key="1">
    <citation type="submission" date="2018-03" db="EMBL/GenBank/DDBJ databases">
        <title>Genomic Encyclopedia of Type Strains, Phase III (KMG-III): the genomes of soil and plant-associated and newly described type strains.</title>
        <authorList>
            <person name="Whitman W."/>
        </authorList>
    </citation>
    <scope>NUCLEOTIDE SEQUENCE [LARGE SCALE GENOMIC DNA]</scope>
    <source>
        <strain evidence="2 3">CGMCC 1.12700</strain>
    </source>
</reference>
<comment type="caution">
    <text evidence="2">The sequence shown here is derived from an EMBL/GenBank/DDBJ whole genome shotgun (WGS) entry which is preliminary data.</text>
</comment>
<feature type="domain" description="Carboxymuconolactone decarboxylase-like" evidence="1">
    <location>
        <begin position="54"/>
        <end position="101"/>
    </location>
</feature>
<dbReference type="PANTHER" id="PTHR35446:SF3">
    <property type="entry name" value="CMD DOMAIN-CONTAINING PROTEIN"/>
    <property type="match status" value="1"/>
</dbReference>
<organism evidence="2 3">
    <name type="scientific">Taibaiella chishuiensis</name>
    <dbReference type="NCBI Taxonomy" id="1434707"/>
    <lineage>
        <taxon>Bacteria</taxon>
        <taxon>Pseudomonadati</taxon>
        <taxon>Bacteroidota</taxon>
        <taxon>Chitinophagia</taxon>
        <taxon>Chitinophagales</taxon>
        <taxon>Chitinophagaceae</taxon>
        <taxon>Taibaiella</taxon>
    </lineage>
</organism>
<dbReference type="AlphaFoldDB" id="A0A2P8CXE1"/>
<keyword evidence="2" id="KW-0575">Peroxidase</keyword>
<dbReference type="InterPro" id="IPR003779">
    <property type="entry name" value="CMD-like"/>
</dbReference>
<dbReference type="InterPro" id="IPR029032">
    <property type="entry name" value="AhpD-like"/>
</dbReference>
<dbReference type="NCBIfam" id="TIGR00778">
    <property type="entry name" value="ahpD_dom"/>
    <property type="match status" value="1"/>
</dbReference>
<evidence type="ECO:0000313" key="2">
    <source>
        <dbReference type="EMBL" id="PSK89586.1"/>
    </source>
</evidence>
<dbReference type="Proteomes" id="UP000240572">
    <property type="component" value="Unassembled WGS sequence"/>
</dbReference>
<dbReference type="OrthoDB" id="9808310at2"/>
<dbReference type="SUPFAM" id="SSF69118">
    <property type="entry name" value="AhpD-like"/>
    <property type="match status" value="1"/>
</dbReference>
<dbReference type="Pfam" id="PF02627">
    <property type="entry name" value="CMD"/>
    <property type="match status" value="1"/>
</dbReference>
<evidence type="ECO:0000313" key="3">
    <source>
        <dbReference type="Proteomes" id="UP000240572"/>
    </source>
</evidence>
<dbReference type="PANTHER" id="PTHR35446">
    <property type="entry name" value="SI:CH211-175M2.5"/>
    <property type="match status" value="1"/>
</dbReference>
<keyword evidence="2" id="KW-0560">Oxidoreductase</keyword>
<keyword evidence="3" id="KW-1185">Reference proteome</keyword>
<protein>
    <submittedName>
        <fullName evidence="2">Putative peroxidase-related enzyme</fullName>
    </submittedName>
</protein>
<proteinExistence type="predicted"/>
<name>A0A2P8CXE1_9BACT</name>
<dbReference type="RefSeq" id="WP_106524829.1">
    <property type="nucleotide sequence ID" value="NZ_PYGD01000011.1"/>
</dbReference>
<gene>
    <name evidence="2" type="ORF">B0I18_111144</name>
</gene>
<dbReference type="InterPro" id="IPR004675">
    <property type="entry name" value="AhpD_core"/>
</dbReference>
<sequence length="177" mass="19237">MKSFPIPTRADVTPGNQQIFDNLTKMVGHVPNLYAAFAQSEHALGNYLALQGGKTSLRAKELEVVNLVVSQVNNCVYCLSAHSALAKRQGFTEDQILSIRKADISFDSKLDALAQLAKSITENRGHADPAVVEAFYAAGYNEGNLVDLVMIVGDKTITNYLYALTEVPVDWPAVPVL</sequence>
<dbReference type="EMBL" id="PYGD01000011">
    <property type="protein sequence ID" value="PSK89586.1"/>
    <property type="molecule type" value="Genomic_DNA"/>
</dbReference>
<accession>A0A2P8CXE1</accession>
<dbReference type="GO" id="GO:0051920">
    <property type="term" value="F:peroxiredoxin activity"/>
    <property type="evidence" value="ECO:0007669"/>
    <property type="project" value="InterPro"/>
</dbReference>
<dbReference type="Gene3D" id="1.20.1290.10">
    <property type="entry name" value="AhpD-like"/>
    <property type="match status" value="1"/>
</dbReference>